<organism evidence="2 3">
    <name type="scientific">Porphyra umbilicalis</name>
    <name type="common">Purple laver</name>
    <name type="synonym">Red alga</name>
    <dbReference type="NCBI Taxonomy" id="2786"/>
    <lineage>
        <taxon>Eukaryota</taxon>
        <taxon>Rhodophyta</taxon>
        <taxon>Bangiophyceae</taxon>
        <taxon>Bangiales</taxon>
        <taxon>Bangiaceae</taxon>
        <taxon>Porphyra</taxon>
    </lineage>
</organism>
<evidence type="ECO:0000313" key="3">
    <source>
        <dbReference type="Proteomes" id="UP000218209"/>
    </source>
</evidence>
<dbReference type="AlphaFoldDB" id="A0A1X6P263"/>
<keyword evidence="3" id="KW-1185">Reference proteome</keyword>
<feature type="compositionally biased region" description="Acidic residues" evidence="1">
    <location>
        <begin position="90"/>
        <end position="112"/>
    </location>
</feature>
<reference evidence="2 3" key="1">
    <citation type="submission" date="2017-03" db="EMBL/GenBank/DDBJ databases">
        <title>WGS assembly of Porphyra umbilicalis.</title>
        <authorList>
            <person name="Brawley S.H."/>
            <person name="Blouin N.A."/>
            <person name="Ficko-Blean E."/>
            <person name="Wheeler G.L."/>
            <person name="Lohr M."/>
            <person name="Goodson H.V."/>
            <person name="Jenkins J.W."/>
            <person name="Blaby-Haas C.E."/>
            <person name="Helliwell K.E."/>
            <person name="Chan C."/>
            <person name="Marriage T."/>
            <person name="Bhattacharya D."/>
            <person name="Klein A.S."/>
            <person name="Badis Y."/>
            <person name="Brodie J."/>
            <person name="Cao Y."/>
            <person name="Collen J."/>
            <person name="Dittami S.M."/>
            <person name="Gachon C.M."/>
            <person name="Green B.R."/>
            <person name="Karpowicz S."/>
            <person name="Kim J.W."/>
            <person name="Kudahl U."/>
            <person name="Lin S."/>
            <person name="Michel G."/>
            <person name="Mittag M."/>
            <person name="Olson B.J."/>
            <person name="Pangilinan J."/>
            <person name="Peng Y."/>
            <person name="Qiu H."/>
            <person name="Shu S."/>
            <person name="Singer J.T."/>
            <person name="Smith A.G."/>
            <person name="Sprecher B.N."/>
            <person name="Wagner V."/>
            <person name="Wang W."/>
            <person name="Wang Z.-Y."/>
            <person name="Yan J."/>
            <person name="Yarish C."/>
            <person name="Zoeuner-Riek S."/>
            <person name="Zhuang Y."/>
            <person name="Zou Y."/>
            <person name="Lindquist E.A."/>
            <person name="Grimwood J."/>
            <person name="Barry K."/>
            <person name="Rokhsar D.S."/>
            <person name="Schmutz J."/>
            <person name="Stiller J.W."/>
            <person name="Grossman A.R."/>
            <person name="Prochnik S.E."/>
        </authorList>
    </citation>
    <scope>NUCLEOTIDE SEQUENCE [LARGE SCALE GENOMIC DNA]</scope>
    <source>
        <strain evidence="2">4086291</strain>
    </source>
</reference>
<protein>
    <submittedName>
        <fullName evidence="2">Uncharacterized protein</fullName>
    </submittedName>
</protein>
<gene>
    <name evidence="2" type="ORF">BU14_0261s0019</name>
</gene>
<dbReference type="EMBL" id="KV918924">
    <property type="protein sequence ID" value="OSX74928.1"/>
    <property type="molecule type" value="Genomic_DNA"/>
</dbReference>
<name>A0A1X6P263_PORUM</name>
<accession>A0A1X6P263</accession>
<feature type="region of interest" description="Disordered" evidence="1">
    <location>
        <begin position="83"/>
        <end position="112"/>
    </location>
</feature>
<dbReference type="Proteomes" id="UP000218209">
    <property type="component" value="Unassembled WGS sequence"/>
</dbReference>
<evidence type="ECO:0000256" key="1">
    <source>
        <dbReference type="SAM" id="MobiDB-lite"/>
    </source>
</evidence>
<evidence type="ECO:0000313" key="2">
    <source>
        <dbReference type="EMBL" id="OSX74928.1"/>
    </source>
</evidence>
<sequence length="212" mass="22440">MHPDENRLAGTTRSRAAGSLVYGSLAVVTAAQGPRLLEPGLSMAESLQRAAPSLGRAALDVVDNVMSGAGNQQEIDDELEGAYPPALASDTDDEMPDLMSDCESEDDDDTLGADSEVEKDATVMARGSARLQAAVHVARQIRAARRDDGMERGAVGGSSRPHSVFWTSTAARIRAYYETMPEASQSVLIVDPAVANRPSRVSSPALRGALRF</sequence>
<proteinExistence type="predicted"/>